<dbReference type="InterPro" id="IPR006059">
    <property type="entry name" value="SBP"/>
</dbReference>
<dbReference type="GO" id="GO:0042956">
    <property type="term" value="P:maltodextrin transmembrane transport"/>
    <property type="evidence" value="ECO:0007669"/>
    <property type="project" value="TreeGrafter"/>
</dbReference>
<dbReference type="GO" id="GO:1901982">
    <property type="term" value="F:maltose binding"/>
    <property type="evidence" value="ECO:0007669"/>
    <property type="project" value="TreeGrafter"/>
</dbReference>
<dbReference type="RefSeq" id="WP_132101277.1">
    <property type="nucleotide sequence ID" value="NZ_SMLB01000002.1"/>
</dbReference>
<dbReference type="EMBL" id="SMLB01000002">
    <property type="protein sequence ID" value="TDD72561.1"/>
    <property type="molecule type" value="Genomic_DNA"/>
</dbReference>
<dbReference type="GO" id="GO:0015768">
    <property type="term" value="P:maltose transport"/>
    <property type="evidence" value="ECO:0007669"/>
    <property type="project" value="TreeGrafter"/>
</dbReference>
<feature type="chain" id="PRO_5039231817" evidence="4">
    <location>
        <begin position="23"/>
        <end position="426"/>
    </location>
</feature>
<evidence type="ECO:0000256" key="4">
    <source>
        <dbReference type="SAM" id="SignalP"/>
    </source>
</evidence>
<reference evidence="5 6" key="1">
    <citation type="submission" date="2019-02" db="EMBL/GenBank/DDBJ databases">
        <title>Draft genome sequences of novel Actinobacteria.</title>
        <authorList>
            <person name="Sahin N."/>
            <person name="Ay H."/>
            <person name="Saygin H."/>
        </authorList>
    </citation>
    <scope>NUCLEOTIDE SEQUENCE [LARGE SCALE GENOMIC DNA]</scope>
    <source>
        <strain evidence="5 6">8K307</strain>
    </source>
</reference>
<comment type="similarity">
    <text evidence="1">Belongs to the bacterial solute-binding protein 1 family.</text>
</comment>
<dbReference type="PANTHER" id="PTHR30061">
    <property type="entry name" value="MALTOSE-BINDING PERIPLASMIC PROTEIN"/>
    <property type="match status" value="1"/>
</dbReference>
<keyword evidence="2" id="KW-0813">Transport</keyword>
<dbReference type="Proteomes" id="UP000295217">
    <property type="component" value="Unassembled WGS sequence"/>
</dbReference>
<evidence type="ECO:0000313" key="6">
    <source>
        <dbReference type="Proteomes" id="UP000295217"/>
    </source>
</evidence>
<dbReference type="Pfam" id="PF01547">
    <property type="entry name" value="SBP_bac_1"/>
    <property type="match status" value="1"/>
</dbReference>
<evidence type="ECO:0000313" key="5">
    <source>
        <dbReference type="EMBL" id="TDD72561.1"/>
    </source>
</evidence>
<dbReference type="GO" id="GO:0055052">
    <property type="term" value="C:ATP-binding cassette (ABC) transporter complex, substrate-binding subunit-containing"/>
    <property type="evidence" value="ECO:0007669"/>
    <property type="project" value="TreeGrafter"/>
</dbReference>
<gene>
    <name evidence="5" type="ORF">E1262_01470</name>
</gene>
<dbReference type="AlphaFoldDB" id="A0A4R5AJ29"/>
<evidence type="ECO:0000256" key="1">
    <source>
        <dbReference type="ARBA" id="ARBA00008520"/>
    </source>
</evidence>
<proteinExistence type="inferred from homology"/>
<feature type="signal peptide" evidence="4">
    <location>
        <begin position="1"/>
        <end position="22"/>
    </location>
</feature>
<accession>A0A4R5AJ29</accession>
<sequence length="426" mass="45403">MIRRSWMTVAAAALMTTALLSACGRESDAEDDDAVAAEISDGPATGEVTIWAQGTEGEALQDFLAPFEAENPDVDITVTAVPWDSAQNKYQTAVAGGTTPDIGMLGTDWMPTFREALQPTPEGIDTSGMFPFSVGTTDLGGTHYGVPWYVETRLIFYRVDLMQAAGFDTFPTDWEGLRELARAYQANGAEYAISLPSGGWNSFLSILPFVWSNNGEVMNAEQTEWTFDTPEMAGALEFVAGFFTEGLANPNPDTETGSVASRFVDGSVPMFLSGPWDVPGLLTAGGPEFADKFAVARIPAAPGGTSTSFAAGANLVVFDNAENADAAWKVIQWLSQPEVQVEWFRTVNDLPAQQAAWEDSALTQDPKVSVFGEQLENVKTPPALTAWPEVSAAADTQLEQVVRGGKDPATALAELQATADSLGTGE</sequence>
<keyword evidence="6" id="KW-1185">Reference proteome</keyword>
<organism evidence="5 6">
    <name type="scientific">Jiangella aurantiaca</name>
    <dbReference type="NCBI Taxonomy" id="2530373"/>
    <lineage>
        <taxon>Bacteria</taxon>
        <taxon>Bacillati</taxon>
        <taxon>Actinomycetota</taxon>
        <taxon>Actinomycetes</taxon>
        <taxon>Jiangellales</taxon>
        <taxon>Jiangellaceae</taxon>
        <taxon>Jiangella</taxon>
    </lineage>
</organism>
<evidence type="ECO:0000256" key="2">
    <source>
        <dbReference type="ARBA" id="ARBA00022448"/>
    </source>
</evidence>
<protein>
    <submittedName>
        <fullName evidence="5">Extracellular solute-binding protein</fullName>
    </submittedName>
</protein>
<dbReference type="OrthoDB" id="358201at2"/>
<name>A0A4R5AJ29_9ACTN</name>
<dbReference type="Gene3D" id="3.40.190.10">
    <property type="entry name" value="Periplasmic binding protein-like II"/>
    <property type="match status" value="2"/>
</dbReference>
<dbReference type="PROSITE" id="PS51257">
    <property type="entry name" value="PROKAR_LIPOPROTEIN"/>
    <property type="match status" value="1"/>
</dbReference>
<dbReference type="PANTHER" id="PTHR30061:SF50">
    <property type="entry name" value="MALTOSE_MALTODEXTRIN-BINDING PERIPLASMIC PROTEIN"/>
    <property type="match status" value="1"/>
</dbReference>
<evidence type="ECO:0000256" key="3">
    <source>
        <dbReference type="ARBA" id="ARBA00022729"/>
    </source>
</evidence>
<keyword evidence="3 4" id="KW-0732">Signal</keyword>
<dbReference type="SUPFAM" id="SSF53850">
    <property type="entry name" value="Periplasmic binding protein-like II"/>
    <property type="match status" value="1"/>
</dbReference>
<comment type="caution">
    <text evidence="5">The sequence shown here is derived from an EMBL/GenBank/DDBJ whole genome shotgun (WGS) entry which is preliminary data.</text>
</comment>